<name>A0A895XG86_9ACTN</name>
<dbReference type="AlphaFoldDB" id="A0A895XG86"/>
<keyword evidence="2 5" id="KW-0378">Hydrolase</keyword>
<dbReference type="KEGG" id="nav:JQS30_14105"/>
<dbReference type="InterPro" id="IPR015991">
    <property type="entry name" value="TatD/YcfH-like"/>
</dbReference>
<protein>
    <submittedName>
        <fullName evidence="5">TatD family hydrolase</fullName>
    </submittedName>
</protein>
<feature type="region of interest" description="Disordered" evidence="4">
    <location>
        <begin position="1"/>
        <end position="21"/>
    </location>
</feature>
<dbReference type="GO" id="GO:0004536">
    <property type="term" value="F:DNA nuclease activity"/>
    <property type="evidence" value="ECO:0007669"/>
    <property type="project" value="InterPro"/>
</dbReference>
<evidence type="ECO:0000256" key="2">
    <source>
        <dbReference type="ARBA" id="ARBA00022801"/>
    </source>
</evidence>
<reference evidence="5" key="1">
    <citation type="submission" date="2021-02" db="EMBL/GenBank/DDBJ databases">
        <title>Natronoglycomyces albus gen. nov., sp. nov, a haloalkaliphilic actinobacterium from a soda solonchak soil.</title>
        <authorList>
            <person name="Sorokin D.Y."/>
            <person name="Khijniak T.V."/>
            <person name="Zakharycheva A.P."/>
            <person name="Boueva O.V."/>
            <person name="Ariskina E.V."/>
            <person name="Hahnke R.L."/>
            <person name="Bunk B."/>
            <person name="Sproer C."/>
            <person name="Schumann P."/>
            <person name="Evtushenko L.I."/>
            <person name="Kublanov I.V."/>
        </authorList>
    </citation>
    <scope>NUCLEOTIDE SEQUENCE</scope>
    <source>
        <strain evidence="5">DSM 106290</strain>
    </source>
</reference>
<evidence type="ECO:0000256" key="4">
    <source>
        <dbReference type="SAM" id="MobiDB-lite"/>
    </source>
</evidence>
<dbReference type="RefSeq" id="WP_213170881.1">
    <property type="nucleotide sequence ID" value="NZ_CP070496.1"/>
</dbReference>
<sequence length="289" mass="31080">MSKAKKPRTITPPPPLPAPIVDSHTHLDLVVPGWPPRHEDIPAPNNPAITGFLDAAESVGVKGAVQVGTGVASSQWAAELAELDSRVVAAAALHPNEAPLSSDLASDLAAIDKLASLSRVVAIGETGMDFYRTEPQGRAQQEESFRAHIEIAKSRDKTLVIHDRDAHEDVLRVLDEMGAPERVVMHCFSGDADFARECGRRGFYMSFAGNVTFKNAAMLRQAVAAAPRELILVETDAPFMAPVPVRGVSNTPQLVAYTAMFLAEQLDIGLAAWCEQLDSNIRGAFGTWV</sequence>
<dbReference type="FunFam" id="3.20.20.140:FF:000005">
    <property type="entry name" value="TatD family hydrolase"/>
    <property type="match status" value="1"/>
</dbReference>
<feature type="binding site" evidence="3">
    <location>
        <position position="186"/>
    </location>
    <ligand>
        <name>a divalent metal cation</name>
        <dbReference type="ChEBI" id="CHEBI:60240"/>
        <label>2</label>
    </ligand>
</feature>
<feature type="binding site" evidence="3">
    <location>
        <position position="125"/>
    </location>
    <ligand>
        <name>a divalent metal cation</name>
        <dbReference type="ChEBI" id="CHEBI:60240"/>
        <label>1</label>
    </ligand>
</feature>
<feature type="binding site" evidence="3">
    <location>
        <position position="26"/>
    </location>
    <ligand>
        <name>a divalent metal cation</name>
        <dbReference type="ChEBI" id="CHEBI:60240"/>
        <label>1</label>
    </ligand>
</feature>
<feature type="binding site" evidence="3">
    <location>
        <position position="236"/>
    </location>
    <ligand>
        <name>a divalent metal cation</name>
        <dbReference type="ChEBI" id="CHEBI:60240"/>
        <label>1</label>
    </ligand>
</feature>
<feature type="binding site" evidence="3">
    <location>
        <position position="24"/>
    </location>
    <ligand>
        <name>a divalent metal cation</name>
        <dbReference type="ChEBI" id="CHEBI:60240"/>
        <label>1</label>
    </ligand>
</feature>
<dbReference type="Pfam" id="PF01026">
    <property type="entry name" value="TatD_DNase"/>
    <property type="match status" value="1"/>
</dbReference>
<dbReference type="SUPFAM" id="SSF51556">
    <property type="entry name" value="Metallo-dependent hydrolases"/>
    <property type="match status" value="1"/>
</dbReference>
<dbReference type="Proteomes" id="UP000662939">
    <property type="component" value="Chromosome"/>
</dbReference>
<accession>A0A895XG86</accession>
<dbReference type="InterPro" id="IPR032466">
    <property type="entry name" value="Metal_Hydrolase"/>
</dbReference>
<dbReference type="GO" id="GO:0005829">
    <property type="term" value="C:cytosol"/>
    <property type="evidence" value="ECO:0007669"/>
    <property type="project" value="TreeGrafter"/>
</dbReference>
<dbReference type="GO" id="GO:0046872">
    <property type="term" value="F:metal ion binding"/>
    <property type="evidence" value="ECO:0007669"/>
    <property type="project" value="UniProtKB-KW"/>
</dbReference>
<dbReference type="PIRSF" id="PIRSF005902">
    <property type="entry name" value="DNase_TatD"/>
    <property type="match status" value="1"/>
</dbReference>
<evidence type="ECO:0000313" key="5">
    <source>
        <dbReference type="EMBL" id="QSB04881.1"/>
    </source>
</evidence>
<keyword evidence="6" id="KW-1185">Reference proteome</keyword>
<evidence type="ECO:0000313" key="6">
    <source>
        <dbReference type="Proteomes" id="UP000662939"/>
    </source>
</evidence>
<dbReference type="EMBL" id="CP070496">
    <property type="protein sequence ID" value="QSB04881.1"/>
    <property type="molecule type" value="Genomic_DNA"/>
</dbReference>
<dbReference type="InterPro" id="IPR001130">
    <property type="entry name" value="TatD-like"/>
</dbReference>
<feature type="binding site" evidence="3">
    <location>
        <position position="162"/>
    </location>
    <ligand>
        <name>a divalent metal cation</name>
        <dbReference type="ChEBI" id="CHEBI:60240"/>
        <label>2</label>
    </ligand>
</feature>
<evidence type="ECO:0000256" key="3">
    <source>
        <dbReference type="PIRSR" id="PIRSR005902-1"/>
    </source>
</evidence>
<keyword evidence="1 3" id="KW-0479">Metal-binding</keyword>
<dbReference type="NCBIfam" id="TIGR00010">
    <property type="entry name" value="YchF/TatD family DNA exonuclease"/>
    <property type="match status" value="1"/>
</dbReference>
<organism evidence="5 6">
    <name type="scientific">Natronoglycomyces albus</name>
    <dbReference type="NCBI Taxonomy" id="2811108"/>
    <lineage>
        <taxon>Bacteria</taxon>
        <taxon>Bacillati</taxon>
        <taxon>Actinomycetota</taxon>
        <taxon>Actinomycetes</taxon>
        <taxon>Glycomycetales</taxon>
        <taxon>Glycomycetaceae</taxon>
        <taxon>Natronoglycomyces</taxon>
    </lineage>
</organism>
<dbReference type="PANTHER" id="PTHR46124:SF2">
    <property type="entry name" value="D-AMINOACYL-TRNA DEACYLASE"/>
    <property type="match status" value="1"/>
</dbReference>
<dbReference type="CDD" id="cd01310">
    <property type="entry name" value="TatD_DNAse"/>
    <property type="match status" value="1"/>
</dbReference>
<evidence type="ECO:0000256" key="1">
    <source>
        <dbReference type="ARBA" id="ARBA00022723"/>
    </source>
</evidence>
<proteinExistence type="predicted"/>
<dbReference type="Gene3D" id="3.20.20.140">
    <property type="entry name" value="Metal-dependent hydrolases"/>
    <property type="match status" value="1"/>
</dbReference>
<gene>
    <name evidence="5" type="ORF">JQS30_14105</name>
</gene>
<dbReference type="PANTHER" id="PTHR46124">
    <property type="entry name" value="D-AMINOACYL-TRNA DEACYLASE"/>
    <property type="match status" value="1"/>
</dbReference>
<dbReference type="GO" id="GO:0016788">
    <property type="term" value="F:hydrolase activity, acting on ester bonds"/>
    <property type="evidence" value="ECO:0007669"/>
    <property type="project" value="InterPro"/>
</dbReference>